<proteinExistence type="predicted"/>
<sequence length="302" mass="34005">MTSSEYVYLFSQPYLMLPSYPDLTWLENSSEVSSTSSRSVLYLTYDNEGEAEHLPAETVRNIRTRISQSEANEISSLETMSGVKSRTTIDPLTRILECSWLLSVFQLAAPTLTAYTGVTLLAEVLNETIDPISCFASTPQLQDGKKLAEKFLNRTFSLPMGKVYISPGGQKYLNIVMKQMSTTSGKFESVVRYEYSTNAVTYPFNRKFMWSGGEIPLREPLCGFDNDKCQGVQSVPMFVTAPVIIVLILLVTSGGAFVKWQLRQKQSMELWWHLETTLSKHRNKRVDNVACATIAQRSRVSL</sequence>
<dbReference type="Proteomes" id="UP000186922">
    <property type="component" value="Unassembled WGS sequence"/>
</dbReference>
<evidence type="ECO:0000313" key="2">
    <source>
        <dbReference type="EMBL" id="GAV00079.1"/>
    </source>
</evidence>
<dbReference type="InterPro" id="IPR028082">
    <property type="entry name" value="Peripla_BP_I"/>
</dbReference>
<evidence type="ECO:0008006" key="4">
    <source>
        <dbReference type="Google" id="ProtNLM"/>
    </source>
</evidence>
<keyword evidence="1" id="KW-0472">Membrane</keyword>
<evidence type="ECO:0000256" key="1">
    <source>
        <dbReference type="SAM" id="Phobius"/>
    </source>
</evidence>
<reference evidence="2 3" key="1">
    <citation type="journal article" date="2016" name="Nat. Commun.">
        <title>Extremotolerant tardigrade genome and improved radiotolerance of human cultured cells by tardigrade-unique protein.</title>
        <authorList>
            <person name="Hashimoto T."/>
            <person name="Horikawa D.D."/>
            <person name="Saito Y."/>
            <person name="Kuwahara H."/>
            <person name="Kozuka-Hata H."/>
            <person name="Shin-I T."/>
            <person name="Minakuchi Y."/>
            <person name="Ohishi K."/>
            <person name="Motoyama A."/>
            <person name="Aizu T."/>
            <person name="Enomoto A."/>
            <person name="Kondo K."/>
            <person name="Tanaka S."/>
            <person name="Hara Y."/>
            <person name="Koshikawa S."/>
            <person name="Sagara H."/>
            <person name="Miura T."/>
            <person name="Yokobori S."/>
            <person name="Miyagawa K."/>
            <person name="Suzuki Y."/>
            <person name="Kubo T."/>
            <person name="Oyama M."/>
            <person name="Kohara Y."/>
            <person name="Fujiyama A."/>
            <person name="Arakawa K."/>
            <person name="Katayama T."/>
            <person name="Toyoda A."/>
            <person name="Kunieda T."/>
        </authorList>
    </citation>
    <scope>NUCLEOTIDE SEQUENCE [LARGE SCALE GENOMIC DNA]</scope>
    <source>
        <strain evidence="2 3">YOKOZUNA-1</strain>
    </source>
</reference>
<dbReference type="SUPFAM" id="SSF53822">
    <property type="entry name" value="Periplasmic binding protein-like I"/>
    <property type="match status" value="1"/>
</dbReference>
<dbReference type="OrthoDB" id="10661228at2759"/>
<dbReference type="Gene3D" id="3.40.50.2300">
    <property type="match status" value="2"/>
</dbReference>
<dbReference type="EMBL" id="BDGG01000005">
    <property type="protein sequence ID" value="GAV00079.1"/>
    <property type="molecule type" value="Genomic_DNA"/>
</dbReference>
<accession>A0A1D1VNI4</accession>
<keyword evidence="1" id="KW-1133">Transmembrane helix</keyword>
<name>A0A1D1VNI4_RAMVA</name>
<dbReference type="AlphaFoldDB" id="A0A1D1VNI4"/>
<keyword evidence="1" id="KW-0812">Transmembrane</keyword>
<protein>
    <recommendedName>
        <fullName evidence="4">Receptor ligand binding region domain-containing protein</fullName>
    </recommendedName>
</protein>
<feature type="transmembrane region" description="Helical" evidence="1">
    <location>
        <begin position="235"/>
        <end position="258"/>
    </location>
</feature>
<dbReference type="STRING" id="947166.A0A1D1VNI4"/>
<comment type="caution">
    <text evidence="2">The sequence shown here is derived from an EMBL/GenBank/DDBJ whole genome shotgun (WGS) entry which is preliminary data.</text>
</comment>
<keyword evidence="3" id="KW-1185">Reference proteome</keyword>
<gene>
    <name evidence="2" type="primary">RvY_10979</name>
    <name evidence="2" type="synonym">RvY_10979.2</name>
    <name evidence="2" type="ORF">RvY_10979-2</name>
</gene>
<organism evidence="2 3">
    <name type="scientific">Ramazzottius varieornatus</name>
    <name type="common">Water bear</name>
    <name type="synonym">Tardigrade</name>
    <dbReference type="NCBI Taxonomy" id="947166"/>
    <lineage>
        <taxon>Eukaryota</taxon>
        <taxon>Metazoa</taxon>
        <taxon>Ecdysozoa</taxon>
        <taxon>Tardigrada</taxon>
        <taxon>Eutardigrada</taxon>
        <taxon>Parachela</taxon>
        <taxon>Hypsibioidea</taxon>
        <taxon>Ramazzottiidae</taxon>
        <taxon>Ramazzottius</taxon>
    </lineage>
</organism>
<evidence type="ECO:0000313" key="3">
    <source>
        <dbReference type="Proteomes" id="UP000186922"/>
    </source>
</evidence>